<feature type="coiled-coil region" evidence="1">
    <location>
        <begin position="419"/>
        <end position="453"/>
    </location>
</feature>
<proteinExistence type="predicted"/>
<keyword evidence="3" id="KW-0732">Signal</keyword>
<dbReference type="RefSeq" id="WP_104738724.1">
    <property type="nucleotide sequence ID" value="NZ_BMHR01000011.1"/>
</dbReference>
<feature type="compositionally biased region" description="Low complexity" evidence="2">
    <location>
        <begin position="121"/>
        <end position="136"/>
    </location>
</feature>
<keyword evidence="5" id="KW-1185">Reference proteome</keyword>
<name>A0A2P4ETR7_9GAMM</name>
<evidence type="ECO:0000256" key="2">
    <source>
        <dbReference type="SAM" id="MobiDB-lite"/>
    </source>
</evidence>
<dbReference type="OrthoDB" id="6515265at2"/>
<dbReference type="AlphaFoldDB" id="A0A2P4ETR7"/>
<gene>
    <name evidence="4" type="ORF">C1949_12040</name>
</gene>
<feature type="chain" id="PRO_5015141308" evidence="3">
    <location>
        <begin position="19"/>
        <end position="613"/>
    </location>
</feature>
<accession>A0A2P4ETR7</accession>
<evidence type="ECO:0000313" key="4">
    <source>
        <dbReference type="EMBL" id="POB02654.1"/>
    </source>
</evidence>
<organism evidence="4 5">
    <name type="scientific">Halopseudomonas oceani</name>
    <dbReference type="NCBI Taxonomy" id="1708783"/>
    <lineage>
        <taxon>Bacteria</taxon>
        <taxon>Pseudomonadati</taxon>
        <taxon>Pseudomonadota</taxon>
        <taxon>Gammaproteobacteria</taxon>
        <taxon>Pseudomonadales</taxon>
        <taxon>Pseudomonadaceae</taxon>
        <taxon>Halopseudomonas</taxon>
    </lineage>
</organism>
<evidence type="ECO:0000313" key="5">
    <source>
        <dbReference type="Proteomes" id="UP000243451"/>
    </source>
</evidence>
<feature type="signal peptide" evidence="3">
    <location>
        <begin position="1"/>
        <end position="18"/>
    </location>
</feature>
<keyword evidence="1" id="KW-0175">Coiled coil</keyword>
<dbReference type="EMBL" id="PPSK01000011">
    <property type="protein sequence ID" value="POB02654.1"/>
    <property type="molecule type" value="Genomic_DNA"/>
</dbReference>
<feature type="region of interest" description="Disordered" evidence="2">
    <location>
        <begin position="593"/>
        <end position="613"/>
    </location>
</feature>
<sequence>MRRIVIPSLLVLASTAHAADHRLAYSKAENLEVFVVHADGAQWCSDALQLRFAFTSDETDSSAVGRVLPKLGGLLASQCPAASQLSWVSTDSSGNTLNSGSASQAGGWIAQTTAPAPDPVAPAATPAVQSATTTTASPPPVPTAPVAPVAAPVAEPAPSPVAETAPATEPAPESPTEPATATAVAAPPTVFSVAGWTPPLQKNAFAQVDFLTEVRDQNGCRFRLADKLEDGTENVRAVSSGVTCDADGYASGPGSLTLTRSDGVLLSRTGDAHFLAGLAFDAPAPALPIVGFDQDRNLLQLLHSEPASQTYYLLRLNRSYNGHWQSNNATVIALTENRDLFRELDSIKTTVDLAATRLDQVAPGIRNTHLYAMRDLNKGLMERNRDFWLYDISLSRHYRSKKWEYNPQRATNHLFAFERKEAEEQRRAEAARLREEQRQRELMAQQAEQQLRLYSQLRNDVRRPEELYASMTEDASYSPTGSGSYLRMMRGGTATYSQIVEIGKEQDDGWLIEYPYQAVLLSNEQTVLVEKGWYLIKGSAQLDPERKDDQNLPLTLITADSIQSCSEEQCADLKDPLALARYRIGNPDWTPEEAEELIKRARPDQAATTGAAR</sequence>
<feature type="region of interest" description="Disordered" evidence="2">
    <location>
        <begin position="111"/>
        <end position="183"/>
    </location>
</feature>
<comment type="caution">
    <text evidence="4">The sequence shown here is derived from an EMBL/GenBank/DDBJ whole genome shotgun (WGS) entry which is preliminary data.</text>
</comment>
<feature type="compositionally biased region" description="Low complexity" evidence="2">
    <location>
        <begin position="146"/>
        <end position="183"/>
    </location>
</feature>
<protein>
    <submittedName>
        <fullName evidence="4">Uncharacterized protein</fullName>
    </submittedName>
</protein>
<evidence type="ECO:0000256" key="3">
    <source>
        <dbReference type="SAM" id="SignalP"/>
    </source>
</evidence>
<reference evidence="4 5" key="1">
    <citation type="submission" date="2018-01" db="EMBL/GenBank/DDBJ databases">
        <title>Draft genome of the type strain Pseudomonas oceani DSM 100277 isolated from the deep water in Okinawa trough, northwestern Pacific Ocean.</title>
        <authorList>
            <person name="Gomila M."/>
            <person name="Mulet M."/>
            <person name="Garcia-Valdes E."/>
            <person name="Lalucat J."/>
        </authorList>
    </citation>
    <scope>NUCLEOTIDE SEQUENCE [LARGE SCALE GENOMIC DNA]</scope>
    <source>
        <strain evidence="4 5">DSM 100277</strain>
    </source>
</reference>
<dbReference type="Proteomes" id="UP000243451">
    <property type="component" value="Unassembled WGS sequence"/>
</dbReference>
<evidence type="ECO:0000256" key="1">
    <source>
        <dbReference type="SAM" id="Coils"/>
    </source>
</evidence>